<feature type="transmembrane region" description="Helical" evidence="1">
    <location>
        <begin position="250"/>
        <end position="269"/>
    </location>
</feature>
<evidence type="ECO:0008006" key="4">
    <source>
        <dbReference type="Google" id="ProtNLM"/>
    </source>
</evidence>
<feature type="transmembrane region" description="Helical" evidence="1">
    <location>
        <begin position="307"/>
        <end position="324"/>
    </location>
</feature>
<feature type="transmembrane region" description="Helical" evidence="1">
    <location>
        <begin position="344"/>
        <end position="365"/>
    </location>
</feature>
<feature type="transmembrane region" description="Helical" evidence="1">
    <location>
        <begin position="190"/>
        <end position="208"/>
    </location>
</feature>
<name>A0A1G2R1H4_9BACT</name>
<dbReference type="Proteomes" id="UP000178092">
    <property type="component" value="Unassembled WGS sequence"/>
</dbReference>
<evidence type="ECO:0000313" key="3">
    <source>
        <dbReference type="Proteomes" id="UP000178092"/>
    </source>
</evidence>
<feature type="transmembrane region" description="Helical" evidence="1">
    <location>
        <begin position="108"/>
        <end position="128"/>
    </location>
</feature>
<keyword evidence="1" id="KW-0472">Membrane</keyword>
<feature type="transmembrane region" description="Helical" evidence="1">
    <location>
        <begin position="427"/>
        <end position="446"/>
    </location>
</feature>
<keyword evidence="1" id="KW-0812">Transmembrane</keyword>
<feature type="transmembrane region" description="Helical" evidence="1">
    <location>
        <begin position="220"/>
        <end position="238"/>
    </location>
</feature>
<comment type="caution">
    <text evidence="2">The sequence shown here is derived from an EMBL/GenBank/DDBJ whole genome shotgun (WGS) entry which is preliminary data.</text>
</comment>
<feature type="transmembrane region" description="Helical" evidence="1">
    <location>
        <begin position="452"/>
        <end position="471"/>
    </location>
</feature>
<feature type="transmembrane region" description="Helical" evidence="1">
    <location>
        <begin position="78"/>
        <end position="102"/>
    </location>
</feature>
<feature type="transmembrane region" description="Helical" evidence="1">
    <location>
        <begin position="135"/>
        <end position="152"/>
    </location>
</feature>
<evidence type="ECO:0000256" key="1">
    <source>
        <dbReference type="SAM" id="Phobius"/>
    </source>
</evidence>
<feature type="transmembrane region" description="Helical" evidence="1">
    <location>
        <begin position="403"/>
        <end position="420"/>
    </location>
</feature>
<organism evidence="2 3">
    <name type="scientific">Candidatus Wildermuthbacteria bacterium RIFCSPHIGHO2_02_FULL_45_25</name>
    <dbReference type="NCBI Taxonomy" id="1802450"/>
    <lineage>
        <taxon>Bacteria</taxon>
        <taxon>Candidatus Wildermuthiibacteriota</taxon>
    </lineage>
</organism>
<feature type="transmembrane region" description="Helical" evidence="1">
    <location>
        <begin position="275"/>
        <end position="295"/>
    </location>
</feature>
<sequence>MNKQLLDYIQQSLEKGCAVEQIRVALVKQGWSENEINEAITKAQEAISQKLLTQSLPLAPRKKAEWELSLKNISASQILLYLGALVVVLAGVIYVGIGWSHWGAIPRILAIFVPMVICFGTGVALWPAEHQKKQSLVFLVVGALLFPLFLVVALKELQVFSEPFSIGFCLTVSSLALLLYLGLNVIFRSPVWAFLYHLVFLFAYYFFLRIMGFESIAESGVIAWLFLIPATAYVGGSIWYEKRGETEAGYYSYVFGVFAILFAFIRLLQEMPNSAVWLVAFLLAGIAYFGMGMLYEKNGYYKYCQGLYLLGAGVVFFALLRAWIDGTLLKGAMGIVSVESEKVIGWSNVILGVLYLFLAVSMGELKKLRFHEAARYAEFFEGVGCFWFLGALHYLGLGGREPVYETLVLLGSLGFIFLSVLRISRQFLYIGTMSLIIYIFSIRGEYFENSVGWPLTLFVAGLASMAVGVGIEKMRRRYFSTKP</sequence>
<accession>A0A1G2R1H4</accession>
<reference evidence="2 3" key="1">
    <citation type="journal article" date="2016" name="Nat. Commun.">
        <title>Thousands of microbial genomes shed light on interconnected biogeochemical processes in an aquifer system.</title>
        <authorList>
            <person name="Anantharaman K."/>
            <person name="Brown C.T."/>
            <person name="Hug L.A."/>
            <person name="Sharon I."/>
            <person name="Castelle C.J."/>
            <person name="Probst A.J."/>
            <person name="Thomas B.C."/>
            <person name="Singh A."/>
            <person name="Wilkins M.J."/>
            <person name="Karaoz U."/>
            <person name="Brodie E.L."/>
            <person name="Williams K.H."/>
            <person name="Hubbard S.S."/>
            <person name="Banfield J.F."/>
        </authorList>
    </citation>
    <scope>NUCLEOTIDE SEQUENCE [LARGE SCALE GENOMIC DNA]</scope>
</reference>
<feature type="transmembrane region" description="Helical" evidence="1">
    <location>
        <begin position="164"/>
        <end position="183"/>
    </location>
</feature>
<protein>
    <recommendedName>
        <fullName evidence="4">DUF2157 domain-containing protein</fullName>
    </recommendedName>
</protein>
<dbReference type="AlphaFoldDB" id="A0A1G2R1H4"/>
<proteinExistence type="predicted"/>
<gene>
    <name evidence="2" type="ORF">A3C04_00560</name>
</gene>
<keyword evidence="1" id="KW-1133">Transmembrane helix</keyword>
<evidence type="ECO:0000313" key="2">
    <source>
        <dbReference type="EMBL" id="OHA66633.1"/>
    </source>
</evidence>
<feature type="transmembrane region" description="Helical" evidence="1">
    <location>
        <begin position="377"/>
        <end position="397"/>
    </location>
</feature>
<dbReference type="EMBL" id="MHTV01000027">
    <property type="protein sequence ID" value="OHA66633.1"/>
    <property type="molecule type" value="Genomic_DNA"/>
</dbReference>